<dbReference type="EMBL" id="FOXS01000005">
    <property type="protein sequence ID" value="SFQ67883.1"/>
    <property type="molecule type" value="Genomic_DNA"/>
</dbReference>
<dbReference type="GO" id="GO:0071555">
    <property type="term" value="P:cell wall organization"/>
    <property type="evidence" value="ECO:0007669"/>
    <property type="project" value="UniProtKB-UniRule"/>
</dbReference>
<dbReference type="AlphaFoldDB" id="A0A1I6AH04"/>
<evidence type="ECO:0000256" key="6">
    <source>
        <dbReference type="ARBA" id="ARBA00023316"/>
    </source>
</evidence>
<evidence type="ECO:0000256" key="7">
    <source>
        <dbReference type="PROSITE-ProRule" id="PRU01373"/>
    </source>
</evidence>
<keyword evidence="3" id="KW-0808">Transferase</keyword>
<protein>
    <submittedName>
        <fullName evidence="9">L,D-transpeptidase catalytic domain</fullName>
    </submittedName>
</protein>
<evidence type="ECO:0000256" key="4">
    <source>
        <dbReference type="ARBA" id="ARBA00022960"/>
    </source>
</evidence>
<dbReference type="RefSeq" id="WP_092676846.1">
    <property type="nucleotide sequence ID" value="NZ_FOXS01000005.1"/>
</dbReference>
<dbReference type="PANTHER" id="PTHR41533:SF2">
    <property type="entry name" value="BLR7131 PROTEIN"/>
    <property type="match status" value="1"/>
</dbReference>
<evidence type="ECO:0000256" key="3">
    <source>
        <dbReference type="ARBA" id="ARBA00022679"/>
    </source>
</evidence>
<accession>A0A1I6AH04</accession>
<dbReference type="GO" id="GO:0009252">
    <property type="term" value="P:peptidoglycan biosynthetic process"/>
    <property type="evidence" value="ECO:0007669"/>
    <property type="project" value="UniProtKB-UniPathway"/>
</dbReference>
<dbReference type="UniPathway" id="UPA00219"/>
<dbReference type="InterPro" id="IPR045380">
    <property type="entry name" value="LD_TPept_scaffold_dom"/>
</dbReference>
<keyword evidence="4 7" id="KW-0133">Cell shape</keyword>
<keyword evidence="5 7" id="KW-0573">Peptidoglycan synthesis</keyword>
<reference evidence="10" key="1">
    <citation type="submission" date="2016-10" db="EMBL/GenBank/DDBJ databases">
        <authorList>
            <person name="Varghese N."/>
            <person name="Submissions S."/>
        </authorList>
    </citation>
    <scope>NUCLEOTIDE SEQUENCE [LARGE SCALE GENOMIC DNA]</scope>
    <source>
        <strain evidence="10">OR362-8,ATCC BAA-1266,JCM 13504</strain>
    </source>
</reference>
<gene>
    <name evidence="9" type="ORF">SAMN04515668_3665</name>
</gene>
<keyword evidence="10" id="KW-1185">Reference proteome</keyword>
<comment type="similarity">
    <text evidence="2">Belongs to the YkuD family.</text>
</comment>
<evidence type="ECO:0000259" key="8">
    <source>
        <dbReference type="PROSITE" id="PS52029"/>
    </source>
</evidence>
<evidence type="ECO:0000256" key="5">
    <source>
        <dbReference type="ARBA" id="ARBA00022984"/>
    </source>
</evidence>
<comment type="pathway">
    <text evidence="1 7">Cell wall biogenesis; peptidoglycan biosynthesis.</text>
</comment>
<dbReference type="GO" id="GO:0016740">
    <property type="term" value="F:transferase activity"/>
    <property type="evidence" value="ECO:0007669"/>
    <property type="project" value="UniProtKB-KW"/>
</dbReference>
<proteinExistence type="inferred from homology"/>
<dbReference type="InterPro" id="IPR038063">
    <property type="entry name" value="Transpep_catalytic_dom"/>
</dbReference>
<evidence type="ECO:0000256" key="1">
    <source>
        <dbReference type="ARBA" id="ARBA00004752"/>
    </source>
</evidence>
<evidence type="ECO:0000313" key="9">
    <source>
        <dbReference type="EMBL" id="SFQ67883.1"/>
    </source>
</evidence>
<feature type="domain" description="L,D-TPase catalytic" evidence="8">
    <location>
        <begin position="251"/>
        <end position="430"/>
    </location>
</feature>
<organism evidence="9 10">
    <name type="scientific">Hymenobacter arizonensis</name>
    <name type="common">Siccationidurans arizonensis</name>
    <dbReference type="NCBI Taxonomy" id="1227077"/>
    <lineage>
        <taxon>Bacteria</taxon>
        <taxon>Pseudomonadati</taxon>
        <taxon>Bacteroidota</taxon>
        <taxon>Cytophagia</taxon>
        <taxon>Cytophagales</taxon>
        <taxon>Hymenobacteraceae</taxon>
        <taxon>Hymenobacter</taxon>
    </lineage>
</organism>
<dbReference type="PROSITE" id="PS52029">
    <property type="entry name" value="LD_TPASE"/>
    <property type="match status" value="1"/>
</dbReference>
<dbReference type="CDD" id="cd16913">
    <property type="entry name" value="YkuD_like"/>
    <property type="match status" value="1"/>
</dbReference>
<dbReference type="Pfam" id="PF20142">
    <property type="entry name" value="Scaffold"/>
    <property type="match status" value="1"/>
</dbReference>
<dbReference type="Pfam" id="PF03734">
    <property type="entry name" value="YkuD"/>
    <property type="match status" value="1"/>
</dbReference>
<dbReference type="GO" id="GO:0008360">
    <property type="term" value="P:regulation of cell shape"/>
    <property type="evidence" value="ECO:0007669"/>
    <property type="project" value="UniProtKB-UniRule"/>
</dbReference>
<evidence type="ECO:0000256" key="2">
    <source>
        <dbReference type="ARBA" id="ARBA00005992"/>
    </source>
</evidence>
<feature type="active site" description="Nucleophile" evidence="7">
    <location>
        <position position="402"/>
    </location>
</feature>
<dbReference type="InterPro" id="IPR052905">
    <property type="entry name" value="LD-transpeptidase_YkuD-like"/>
</dbReference>
<dbReference type="InterPro" id="IPR005490">
    <property type="entry name" value="LD_TPept_cat_dom"/>
</dbReference>
<name>A0A1I6AH04_HYMAR</name>
<dbReference type="STRING" id="1227077.SAMN04515668_3665"/>
<evidence type="ECO:0000313" key="10">
    <source>
        <dbReference type="Proteomes" id="UP000199029"/>
    </source>
</evidence>
<dbReference type="SUPFAM" id="SSF141523">
    <property type="entry name" value="L,D-transpeptidase catalytic domain-like"/>
    <property type="match status" value="1"/>
</dbReference>
<keyword evidence="6 7" id="KW-0961">Cell wall biogenesis/degradation</keyword>
<dbReference type="OrthoDB" id="9778545at2"/>
<dbReference type="Gene3D" id="2.40.440.10">
    <property type="entry name" value="L,D-transpeptidase catalytic domain-like"/>
    <property type="match status" value="1"/>
</dbReference>
<sequence>MKSPFTSCLPVAESFPKNLAGVARLYRVSLVALALVLSAHAGRAAGLPPSDRVVAALLRQLPKEVGGEDSASTKKVADFYARAGFAPVWTRTEGVTPEAQAGVTLLVSAARYGLKPAEYQATELVALFDSLSISDDQAPARRVRAEHQLSAALLRFTQHLHEGRITSSDLRPTASTIAAAFDGVAHLQYALHSGRFAEALLEAQPASRSYVRLLRAWQRLLDTDSAAAKRVAQPVAINLERLRWEPGADSLYLAVNIPSYTLQVVRGAKVAASHRVIVGKAITPTPELYSRVTFMQAAPEWRVPQSIAANEMLPKLRRDPGFLDDRGFELYNAAGKRVNPYRVDWNAVTPEAFPYQIRQAPSEDNALGEVVFRFANPYSVYMHDTPAKKAFQANARALSHGCIRVEKPVALARFLLERDGKNAASRVNDLQNSIDSGRTKAIGLQAPVTLLVRYLTCEADGDQLRQLPDIYGRDKALAHAWNDVMPTTLTPLMPMLAQR</sequence>
<feature type="active site" description="Proton donor/acceptor" evidence="7">
    <location>
        <position position="383"/>
    </location>
</feature>
<dbReference type="GO" id="GO:0004180">
    <property type="term" value="F:carboxypeptidase activity"/>
    <property type="evidence" value="ECO:0007669"/>
    <property type="project" value="UniProtKB-ARBA"/>
</dbReference>
<dbReference type="Proteomes" id="UP000199029">
    <property type="component" value="Unassembled WGS sequence"/>
</dbReference>
<dbReference type="PANTHER" id="PTHR41533">
    <property type="entry name" value="L,D-TRANSPEPTIDASE HI_1667-RELATED"/>
    <property type="match status" value="1"/>
</dbReference>